<sequence>MAAPQSILRNVIWLDQPMDLLIDQGTIMGLVPVDQGREITPLERDMDGQGAWLLPSLIDAHVHLREPGQEYKETIATGLQAALGGGFGQVMCMANTDPVNDHAQVTEYILETAMKTHPMGPRVRPVGALTKGLAGKELAPMAELARAGCVAFSNDGVPVGDNDLFRRSMEYAADLGLKVIDHCEDPTLSGHGVMNEGVLSGQLGLKGSPWVAETLHVARDIMLAEYLNIPVHLAHISCKESVEQILVAKEKGLPVTAETCAHYLVWDETMVQGYNFLAKVHPPLRTREDVMALRRAVKEGVIDILVTDHAPHADFEKETTMDEAPNGISGLDTALSLYASLVRDKVLTREDIVTRCALRPAEIFNLEVNRFAPGNRADFVLFDPDHAWIVEPSTMLSKGKNTPCMGTTLLGKVIAHYLKGQLAYTL</sequence>
<dbReference type="CDD" id="cd01317">
    <property type="entry name" value="DHOase_IIa"/>
    <property type="match status" value="1"/>
</dbReference>
<dbReference type="PROSITE" id="PS00483">
    <property type="entry name" value="DIHYDROOROTASE_2"/>
    <property type="match status" value="1"/>
</dbReference>
<dbReference type="PANTHER" id="PTHR43668">
    <property type="entry name" value="ALLANTOINASE"/>
    <property type="match status" value="1"/>
</dbReference>
<feature type="binding site" evidence="6">
    <location>
        <position position="61"/>
    </location>
    <ligand>
        <name>Zn(2+)</name>
        <dbReference type="ChEBI" id="CHEBI:29105"/>
        <label>1</label>
    </ligand>
</feature>
<keyword evidence="6" id="KW-0862">Zinc</keyword>
<comment type="pathway">
    <text evidence="6">Pyrimidine metabolism; UMP biosynthesis via de novo pathway; (S)-dihydroorotate from bicarbonate: step 3/3.</text>
</comment>
<feature type="binding site" evidence="6">
    <location>
        <position position="235"/>
    </location>
    <ligand>
        <name>Zn(2+)</name>
        <dbReference type="ChEBI" id="CHEBI:29105"/>
        <label>2</label>
    </ligand>
</feature>
<dbReference type="InterPro" id="IPR024403">
    <property type="entry name" value="DHOase_cat"/>
</dbReference>
<dbReference type="Gene3D" id="2.30.40.10">
    <property type="entry name" value="Urease, subunit C, domain 1"/>
    <property type="match status" value="1"/>
</dbReference>
<organism evidence="8 9">
    <name type="scientific">Desulfoplanes formicivorans</name>
    <dbReference type="NCBI Taxonomy" id="1592317"/>
    <lineage>
        <taxon>Bacteria</taxon>
        <taxon>Pseudomonadati</taxon>
        <taxon>Thermodesulfobacteriota</taxon>
        <taxon>Desulfovibrionia</taxon>
        <taxon>Desulfovibrionales</taxon>
        <taxon>Desulfoplanaceae</taxon>
        <taxon>Desulfoplanes</taxon>
    </lineage>
</organism>
<evidence type="ECO:0000259" key="7">
    <source>
        <dbReference type="Pfam" id="PF12890"/>
    </source>
</evidence>
<protein>
    <recommendedName>
        <fullName evidence="6">Dihydroorotase</fullName>
        <shortName evidence="6">DHOase</shortName>
        <ecNumber evidence="6">3.5.2.3</ecNumber>
    </recommendedName>
</protein>
<feature type="binding site" evidence="6">
    <location>
        <position position="95"/>
    </location>
    <ligand>
        <name>substrate</name>
    </ligand>
</feature>
<dbReference type="EMBL" id="BDFE01000015">
    <property type="protein sequence ID" value="GAU08568.1"/>
    <property type="molecule type" value="Genomic_DNA"/>
</dbReference>
<dbReference type="STRING" id="1592317.DPF_1281"/>
<dbReference type="GO" id="GO:0005737">
    <property type="term" value="C:cytoplasm"/>
    <property type="evidence" value="ECO:0007669"/>
    <property type="project" value="TreeGrafter"/>
</dbReference>
<keyword evidence="9" id="KW-1185">Reference proteome</keyword>
<gene>
    <name evidence="6" type="primary">pyrC</name>
    <name evidence="8" type="ORF">DPF_1281</name>
</gene>
<dbReference type="InterPro" id="IPR032466">
    <property type="entry name" value="Metal_Hydrolase"/>
</dbReference>
<dbReference type="GO" id="GO:0004038">
    <property type="term" value="F:allantoinase activity"/>
    <property type="evidence" value="ECO:0007669"/>
    <property type="project" value="TreeGrafter"/>
</dbReference>
<evidence type="ECO:0000256" key="6">
    <source>
        <dbReference type="HAMAP-Rule" id="MF_00220"/>
    </source>
</evidence>
<keyword evidence="5 6" id="KW-0665">Pyrimidine biosynthesis</keyword>
<dbReference type="InterPro" id="IPR004722">
    <property type="entry name" value="DHOase"/>
</dbReference>
<name>A0A194AGW4_9BACT</name>
<dbReference type="Gene3D" id="3.20.20.140">
    <property type="entry name" value="Metal-dependent hydrolases"/>
    <property type="match status" value="1"/>
</dbReference>
<accession>A0A194AGW4</accession>
<evidence type="ECO:0000256" key="2">
    <source>
        <dbReference type="ARBA" id="ARBA00010286"/>
    </source>
</evidence>
<dbReference type="InterPro" id="IPR050138">
    <property type="entry name" value="DHOase/Allantoinase_Hydrolase"/>
</dbReference>
<dbReference type="PANTHER" id="PTHR43668:SF2">
    <property type="entry name" value="ALLANTOINASE"/>
    <property type="match status" value="1"/>
</dbReference>
<feature type="binding site" evidence="6">
    <location>
        <position position="155"/>
    </location>
    <ligand>
        <name>Zn(2+)</name>
        <dbReference type="ChEBI" id="CHEBI:29105"/>
        <label>2</label>
    </ligand>
</feature>
<dbReference type="Pfam" id="PF12890">
    <property type="entry name" value="DHOase"/>
    <property type="match status" value="1"/>
</dbReference>
<comment type="caution">
    <text evidence="6">Lacks conserved residue(s) required for the propagation of feature annotation.</text>
</comment>
<proteinExistence type="inferred from homology"/>
<comment type="similarity">
    <text evidence="2 6">Belongs to the metallo-dependent hydrolases superfamily. DHOase family. Class I DHOase subfamily.</text>
</comment>
<feature type="binding site" evidence="6">
    <location>
        <begin position="63"/>
        <end position="65"/>
    </location>
    <ligand>
        <name>substrate</name>
    </ligand>
</feature>
<dbReference type="GO" id="GO:0008270">
    <property type="term" value="F:zinc ion binding"/>
    <property type="evidence" value="ECO:0007669"/>
    <property type="project" value="UniProtKB-UniRule"/>
</dbReference>
<feature type="domain" description="Dihydroorotase catalytic" evidence="7">
    <location>
        <begin position="52"/>
        <end position="241"/>
    </location>
</feature>
<dbReference type="InterPro" id="IPR011059">
    <property type="entry name" value="Metal-dep_hydrolase_composite"/>
</dbReference>
<feature type="binding site" evidence="6">
    <location>
        <position position="155"/>
    </location>
    <ligand>
        <name>Zn(2+)</name>
        <dbReference type="ChEBI" id="CHEBI:29105"/>
        <label>1</label>
    </ligand>
</feature>
<feature type="binding site" evidence="6">
    <location>
        <position position="312"/>
    </location>
    <ligand>
        <name>substrate</name>
    </ligand>
</feature>
<dbReference type="SUPFAM" id="SSF51338">
    <property type="entry name" value="Composite domain of metallo-dependent hydrolases"/>
    <property type="match status" value="1"/>
</dbReference>
<dbReference type="SUPFAM" id="SSF51556">
    <property type="entry name" value="Metallo-dependent hydrolases"/>
    <property type="match status" value="1"/>
</dbReference>
<dbReference type="OrthoDB" id="9803027at2"/>
<dbReference type="GO" id="GO:0006145">
    <property type="term" value="P:purine nucleobase catabolic process"/>
    <property type="evidence" value="ECO:0007669"/>
    <property type="project" value="TreeGrafter"/>
</dbReference>
<feature type="binding site" evidence="6">
    <location>
        <position position="182"/>
    </location>
    <ligand>
        <name>Zn(2+)</name>
        <dbReference type="ChEBI" id="CHEBI:29105"/>
        <label>2</label>
    </ligand>
</feature>
<evidence type="ECO:0000256" key="3">
    <source>
        <dbReference type="ARBA" id="ARBA00022723"/>
    </source>
</evidence>
<dbReference type="GO" id="GO:0004151">
    <property type="term" value="F:dihydroorotase activity"/>
    <property type="evidence" value="ECO:0007669"/>
    <property type="project" value="UniProtKB-UniRule"/>
</dbReference>
<evidence type="ECO:0000256" key="5">
    <source>
        <dbReference type="ARBA" id="ARBA00022975"/>
    </source>
</evidence>
<evidence type="ECO:0000256" key="1">
    <source>
        <dbReference type="ARBA" id="ARBA00002368"/>
    </source>
</evidence>
<evidence type="ECO:0000313" key="8">
    <source>
        <dbReference type="EMBL" id="GAU08568.1"/>
    </source>
</evidence>
<comment type="caution">
    <text evidence="8">The sequence shown here is derived from an EMBL/GenBank/DDBJ whole genome shotgun (WGS) entry which is preliminary data.</text>
</comment>
<dbReference type="InterPro" id="IPR002195">
    <property type="entry name" value="Dihydroorotase_CS"/>
</dbReference>
<keyword evidence="4 6" id="KW-0378">Hydrolase</keyword>
<evidence type="ECO:0000256" key="4">
    <source>
        <dbReference type="ARBA" id="ARBA00022801"/>
    </source>
</evidence>
<reference evidence="9" key="1">
    <citation type="submission" date="2016-06" db="EMBL/GenBank/DDBJ databases">
        <title>Draft genome sequence of Desulfoplanes formicivorans strain Pf12B.</title>
        <authorList>
            <person name="Watanabe M."/>
            <person name="Kojima H."/>
            <person name="Fukui M."/>
        </authorList>
    </citation>
    <scope>NUCLEOTIDE SEQUENCE [LARGE SCALE GENOMIC DNA]</scope>
    <source>
        <strain evidence="9">Pf12B</strain>
    </source>
</reference>
<dbReference type="GO" id="GO:0044205">
    <property type="term" value="P:'de novo' UMP biosynthetic process"/>
    <property type="evidence" value="ECO:0007669"/>
    <property type="project" value="UniProtKB-UniRule"/>
</dbReference>
<comment type="function">
    <text evidence="1 6">Catalyzes the reversible cyclization of carbamoyl aspartate to dihydroorotate.</text>
</comment>
<evidence type="ECO:0000313" key="9">
    <source>
        <dbReference type="Proteomes" id="UP000095200"/>
    </source>
</evidence>
<feature type="binding site" evidence="6">
    <location>
        <position position="308"/>
    </location>
    <ligand>
        <name>Zn(2+)</name>
        <dbReference type="ChEBI" id="CHEBI:29105"/>
        <label>1</label>
    </ligand>
</feature>
<dbReference type="NCBIfam" id="TIGR00857">
    <property type="entry name" value="pyrC_multi"/>
    <property type="match status" value="1"/>
</dbReference>
<feature type="binding site" evidence="6">
    <location>
        <position position="63"/>
    </location>
    <ligand>
        <name>Zn(2+)</name>
        <dbReference type="ChEBI" id="CHEBI:29105"/>
        <label>1</label>
    </ligand>
</feature>
<dbReference type="Proteomes" id="UP000095200">
    <property type="component" value="Unassembled WGS sequence"/>
</dbReference>
<feature type="active site" evidence="6">
    <location>
        <position position="308"/>
    </location>
</feature>
<comment type="cofactor">
    <cofactor evidence="6">
        <name>Zn(2+)</name>
        <dbReference type="ChEBI" id="CHEBI:29105"/>
    </cofactor>
    <text evidence="6">Binds 2 Zn(2+) ions per subunit.</text>
</comment>
<comment type="catalytic activity">
    <reaction evidence="6">
        <text>(S)-dihydroorotate + H2O = N-carbamoyl-L-aspartate + H(+)</text>
        <dbReference type="Rhea" id="RHEA:24296"/>
        <dbReference type="ChEBI" id="CHEBI:15377"/>
        <dbReference type="ChEBI" id="CHEBI:15378"/>
        <dbReference type="ChEBI" id="CHEBI:30864"/>
        <dbReference type="ChEBI" id="CHEBI:32814"/>
        <dbReference type="EC" id="3.5.2.3"/>
    </reaction>
</comment>
<dbReference type="HAMAP" id="MF_00220_B">
    <property type="entry name" value="PyrC_classI_B"/>
    <property type="match status" value="1"/>
</dbReference>
<dbReference type="AlphaFoldDB" id="A0A194AGW4"/>
<keyword evidence="3 6" id="KW-0479">Metal-binding</keyword>
<dbReference type="PROSITE" id="PS00482">
    <property type="entry name" value="DIHYDROOROTASE_1"/>
    <property type="match status" value="1"/>
</dbReference>
<dbReference type="UniPathway" id="UPA00070">
    <property type="reaction ID" value="UER00117"/>
</dbReference>
<dbReference type="RefSeq" id="WP_069858193.1">
    <property type="nucleotide sequence ID" value="NZ_BDFE01000015.1"/>
</dbReference>
<dbReference type="EC" id="3.5.2.3" evidence="6"/>